<dbReference type="AlphaFoldDB" id="W7TP68"/>
<evidence type="ECO:0000313" key="10">
    <source>
        <dbReference type="EMBL" id="EWM25293.1"/>
    </source>
</evidence>
<dbReference type="InterPro" id="IPR017441">
    <property type="entry name" value="Protein_kinase_ATP_BS"/>
</dbReference>
<dbReference type="CDD" id="cd05117">
    <property type="entry name" value="STKc_CAMK"/>
    <property type="match status" value="1"/>
</dbReference>
<dbReference type="SMART" id="SM00220">
    <property type="entry name" value="S_TKc"/>
    <property type="match status" value="1"/>
</dbReference>
<evidence type="ECO:0000256" key="8">
    <source>
        <dbReference type="SAM" id="MobiDB-lite"/>
    </source>
</evidence>
<dbReference type="Gene3D" id="1.10.510.10">
    <property type="entry name" value="Transferase(Phosphotransferase) domain 1"/>
    <property type="match status" value="1"/>
</dbReference>
<dbReference type="PANTHER" id="PTHR24349">
    <property type="entry name" value="SERINE/THREONINE-PROTEIN KINASE"/>
    <property type="match status" value="1"/>
</dbReference>
<dbReference type="FunFam" id="1.10.510.10:FF:000571">
    <property type="entry name" value="Maternal embryonic leucine zipper kinase"/>
    <property type="match status" value="1"/>
</dbReference>
<dbReference type="InterPro" id="IPR011009">
    <property type="entry name" value="Kinase-like_dom_sf"/>
</dbReference>
<evidence type="ECO:0000256" key="4">
    <source>
        <dbReference type="ARBA" id="ARBA00022777"/>
    </source>
</evidence>
<sequence length="432" mass="48212">MASRSFPSISFQRIMAFVKARPGIVAGGALLAAYFLDPDERSEDDVDELPLPSFHNKLLQNQNRSNRHILPPSNLIHSVTAGCLSAKKSLDTHPTGTEGTLVTNAAHFESLYQLGPKLGTGAFAVVYKCTPKSTSSNVAAVKVFDLSRVPAKKQARIRADIHKEYTILQSLQHDRIVQVYDLFEAPTQNKVYVVMEFCQGGELFERIVAKTTYNEKEARDVIRTLLTALAFCHEDAGVVHRDLKPENLLLESETDDLHIKVADFGAACLITESDCLSHYCGTPSYTAPEILARQKYGPKVDVWSAGIIAYILLGGYPPFADNQDQLRKRHTFYFHSPEWDAVSPEAKDLISRLLHRDPQQRLSAREALAHAWFEKEKEELEDRELPAAKEGIEKFNALRWVGREGGREGGKEGGREGGREGRTMQGPRLQPC</sequence>
<name>W7TP68_9STRA</name>
<feature type="region of interest" description="Disordered" evidence="8">
    <location>
        <begin position="403"/>
        <end position="432"/>
    </location>
</feature>
<comment type="similarity">
    <text evidence="7">Belongs to the protein kinase superfamily.</text>
</comment>
<evidence type="ECO:0000256" key="5">
    <source>
        <dbReference type="ARBA" id="ARBA00022840"/>
    </source>
</evidence>
<evidence type="ECO:0000256" key="2">
    <source>
        <dbReference type="ARBA" id="ARBA00022679"/>
    </source>
</evidence>
<keyword evidence="2" id="KW-0808">Transferase</keyword>
<evidence type="ECO:0000259" key="9">
    <source>
        <dbReference type="PROSITE" id="PS50011"/>
    </source>
</evidence>
<feature type="compositionally biased region" description="Basic and acidic residues" evidence="8">
    <location>
        <begin position="403"/>
        <end position="422"/>
    </location>
</feature>
<evidence type="ECO:0000256" key="7">
    <source>
        <dbReference type="RuleBase" id="RU000304"/>
    </source>
</evidence>
<keyword evidence="5 6" id="KW-0067">ATP-binding</keyword>
<feature type="domain" description="Protein kinase" evidence="9">
    <location>
        <begin position="112"/>
        <end position="373"/>
    </location>
</feature>
<evidence type="ECO:0000256" key="6">
    <source>
        <dbReference type="PROSITE-ProRule" id="PRU10141"/>
    </source>
</evidence>
<dbReference type="InterPro" id="IPR000719">
    <property type="entry name" value="Prot_kinase_dom"/>
</dbReference>
<keyword evidence="1 7" id="KW-0723">Serine/threonine-protein kinase</keyword>
<dbReference type="InterPro" id="IPR050205">
    <property type="entry name" value="CDPK_Ser/Thr_kinases"/>
</dbReference>
<dbReference type="PROSITE" id="PS00108">
    <property type="entry name" value="PROTEIN_KINASE_ST"/>
    <property type="match status" value="1"/>
</dbReference>
<feature type="binding site" evidence="6">
    <location>
        <position position="142"/>
    </location>
    <ligand>
        <name>ATP</name>
        <dbReference type="ChEBI" id="CHEBI:30616"/>
    </ligand>
</feature>
<dbReference type="Pfam" id="PF00069">
    <property type="entry name" value="Pkinase"/>
    <property type="match status" value="1"/>
</dbReference>
<comment type="caution">
    <text evidence="10">The sequence shown here is derived from an EMBL/GenBank/DDBJ whole genome shotgun (WGS) entry which is preliminary data.</text>
</comment>
<evidence type="ECO:0000256" key="1">
    <source>
        <dbReference type="ARBA" id="ARBA00022527"/>
    </source>
</evidence>
<accession>W7TP68</accession>
<dbReference type="GO" id="GO:0005524">
    <property type="term" value="F:ATP binding"/>
    <property type="evidence" value="ECO:0007669"/>
    <property type="project" value="UniProtKB-UniRule"/>
</dbReference>
<dbReference type="InterPro" id="IPR008271">
    <property type="entry name" value="Ser/Thr_kinase_AS"/>
</dbReference>
<protein>
    <submittedName>
        <fullName evidence="10">Calcium calmodulin-dependent protein kinase ii</fullName>
    </submittedName>
</protein>
<dbReference type="SUPFAM" id="SSF56112">
    <property type="entry name" value="Protein kinase-like (PK-like)"/>
    <property type="match status" value="1"/>
</dbReference>
<keyword evidence="3 6" id="KW-0547">Nucleotide-binding</keyword>
<keyword evidence="4 10" id="KW-0418">Kinase</keyword>
<dbReference type="PROSITE" id="PS00107">
    <property type="entry name" value="PROTEIN_KINASE_ATP"/>
    <property type="match status" value="1"/>
</dbReference>
<organism evidence="10 11">
    <name type="scientific">Nannochloropsis gaditana</name>
    <dbReference type="NCBI Taxonomy" id="72520"/>
    <lineage>
        <taxon>Eukaryota</taxon>
        <taxon>Sar</taxon>
        <taxon>Stramenopiles</taxon>
        <taxon>Ochrophyta</taxon>
        <taxon>Eustigmatophyceae</taxon>
        <taxon>Eustigmatales</taxon>
        <taxon>Monodopsidaceae</taxon>
        <taxon>Nannochloropsis</taxon>
    </lineage>
</organism>
<dbReference type="PROSITE" id="PS50011">
    <property type="entry name" value="PROTEIN_KINASE_DOM"/>
    <property type="match status" value="1"/>
</dbReference>
<dbReference type="GO" id="GO:0004674">
    <property type="term" value="F:protein serine/threonine kinase activity"/>
    <property type="evidence" value="ECO:0007669"/>
    <property type="project" value="UniProtKB-KW"/>
</dbReference>
<keyword evidence="11" id="KW-1185">Reference proteome</keyword>
<dbReference type="Proteomes" id="UP000019335">
    <property type="component" value="Chromosome 11"/>
</dbReference>
<evidence type="ECO:0000313" key="11">
    <source>
        <dbReference type="Proteomes" id="UP000019335"/>
    </source>
</evidence>
<proteinExistence type="inferred from homology"/>
<reference evidence="10 11" key="1">
    <citation type="journal article" date="2014" name="Mol. Plant">
        <title>Chromosome Scale Genome Assembly and Transcriptome Profiling of Nannochloropsis gaditana in Nitrogen Depletion.</title>
        <authorList>
            <person name="Corteggiani Carpinelli E."/>
            <person name="Telatin A."/>
            <person name="Vitulo N."/>
            <person name="Forcato C."/>
            <person name="D'Angelo M."/>
            <person name="Schiavon R."/>
            <person name="Vezzi A."/>
            <person name="Giacometti G.M."/>
            <person name="Morosinotto T."/>
            <person name="Valle G."/>
        </authorList>
    </citation>
    <scope>NUCLEOTIDE SEQUENCE [LARGE SCALE GENOMIC DNA]</scope>
    <source>
        <strain evidence="10 11">B-31</strain>
    </source>
</reference>
<gene>
    <name evidence="10" type="primary">CDPK</name>
    <name evidence="10" type="ORF">Naga_100240g6</name>
</gene>
<dbReference type="Gene3D" id="3.30.200.20">
    <property type="entry name" value="Phosphorylase Kinase, domain 1"/>
    <property type="match status" value="1"/>
</dbReference>
<dbReference type="EMBL" id="AZIL01000947">
    <property type="protein sequence ID" value="EWM25293.1"/>
    <property type="molecule type" value="Genomic_DNA"/>
</dbReference>
<dbReference type="OrthoDB" id="40902at2759"/>
<evidence type="ECO:0000256" key="3">
    <source>
        <dbReference type="ARBA" id="ARBA00022741"/>
    </source>
</evidence>